<proteinExistence type="predicted"/>
<keyword evidence="2" id="KW-1185">Reference proteome</keyword>
<dbReference type="Proteomes" id="UP000290624">
    <property type="component" value="Unassembled WGS sequence"/>
</dbReference>
<gene>
    <name evidence="1" type="ORF">C1706_06325</name>
</gene>
<comment type="caution">
    <text evidence="1">The sequence shown here is derived from an EMBL/GenBank/DDBJ whole genome shotgun (WGS) entry which is preliminary data.</text>
</comment>
<reference evidence="1 2" key="1">
    <citation type="submission" date="2018-01" db="EMBL/GenBank/DDBJ databases">
        <title>Lactibacter flavus gen. nov., sp. nov., a novel bacterium of the family Propionibacteriaceae isolated from raw milk and dairy products.</title>
        <authorList>
            <person name="Wenning M."/>
            <person name="Breitenwieser F."/>
            <person name="Huptas C."/>
            <person name="von Neubeck M."/>
            <person name="Busse H.-J."/>
            <person name="Scherer S."/>
        </authorList>
    </citation>
    <scope>NUCLEOTIDE SEQUENCE [LARGE SCALE GENOMIC DNA]</scope>
    <source>
        <strain evidence="1 2">VG341</strain>
    </source>
</reference>
<dbReference type="EMBL" id="PPCV01000003">
    <property type="protein sequence ID" value="RXW32753.1"/>
    <property type="molecule type" value="Genomic_DNA"/>
</dbReference>
<dbReference type="OrthoDB" id="5185542at2"/>
<organism evidence="1 2">
    <name type="scientific">Propioniciclava flava</name>
    <dbReference type="NCBI Taxonomy" id="2072026"/>
    <lineage>
        <taxon>Bacteria</taxon>
        <taxon>Bacillati</taxon>
        <taxon>Actinomycetota</taxon>
        <taxon>Actinomycetes</taxon>
        <taxon>Propionibacteriales</taxon>
        <taxon>Propionibacteriaceae</taxon>
        <taxon>Propioniciclava</taxon>
    </lineage>
</organism>
<dbReference type="RefSeq" id="WP_129458364.1">
    <property type="nucleotide sequence ID" value="NZ_PPCV01000003.1"/>
</dbReference>
<name>A0A4Q2EI34_9ACTN</name>
<dbReference type="AlphaFoldDB" id="A0A4Q2EI34"/>
<evidence type="ECO:0000313" key="2">
    <source>
        <dbReference type="Proteomes" id="UP000290624"/>
    </source>
</evidence>
<protein>
    <submittedName>
        <fullName evidence="1">Uncharacterized protein</fullName>
    </submittedName>
</protein>
<sequence length="232" mass="25977">MFPLVLKPTGEPFDSITLAQDFFWLPPDTPWGNMQLKLMKIGQRLSHANLRLSECYGHWEVFRKAMLPGTVDHCTLHWLTAEEAVSLLRRASDELVTLVWVLTKRLDDGAYPNKLIVDSVSSSLTLGWPIFETHRWLLETLNSVSNAHKHSFLQSDLNVVGALEPCVASLSVTRNKLGSSPTFKNVSLHHLVGAYNGFLKDAWERLRDLSEDLSLADGGNQHGVHQGGRPES</sequence>
<evidence type="ECO:0000313" key="1">
    <source>
        <dbReference type="EMBL" id="RXW32753.1"/>
    </source>
</evidence>
<accession>A0A4Q2EI34</accession>